<comment type="caution">
    <text evidence="1">The sequence shown here is derived from an EMBL/GenBank/DDBJ whole genome shotgun (WGS) entry which is preliminary data.</text>
</comment>
<name>A0A942TKS5_9BACI</name>
<evidence type="ECO:0000313" key="1">
    <source>
        <dbReference type="EMBL" id="MBS4198556.1"/>
    </source>
</evidence>
<dbReference type="Proteomes" id="UP000682713">
    <property type="component" value="Unassembled WGS sequence"/>
</dbReference>
<dbReference type="AlphaFoldDB" id="A0A942TKS5"/>
<keyword evidence="2" id="KW-1185">Reference proteome</keyword>
<accession>A0A942TKS5</accession>
<protein>
    <submittedName>
        <fullName evidence="1">Uncharacterized protein</fullName>
    </submittedName>
</protein>
<organism evidence="1 2">
    <name type="scientific">Lederbergia citrisecunda</name>
    <dbReference type="NCBI Taxonomy" id="2833583"/>
    <lineage>
        <taxon>Bacteria</taxon>
        <taxon>Bacillati</taxon>
        <taxon>Bacillota</taxon>
        <taxon>Bacilli</taxon>
        <taxon>Bacillales</taxon>
        <taxon>Bacillaceae</taxon>
        <taxon>Lederbergia</taxon>
    </lineage>
</organism>
<proteinExistence type="predicted"/>
<evidence type="ECO:0000313" key="2">
    <source>
        <dbReference type="Proteomes" id="UP000682713"/>
    </source>
</evidence>
<dbReference type="RefSeq" id="WP_213109302.1">
    <property type="nucleotide sequence ID" value="NZ_JAGYPJ010000001.1"/>
</dbReference>
<sequence>MQNKKNNDIILRLHQSGLLNPDLSLDELIELTEQLCKKIGATLLTEDMNQIFIHKNKK</sequence>
<reference evidence="1 2" key="1">
    <citation type="submission" date="2021-05" db="EMBL/GenBank/DDBJ databases">
        <title>Novel Bacillus species.</title>
        <authorList>
            <person name="Liu G."/>
        </authorList>
    </citation>
    <scope>NUCLEOTIDE SEQUENCE [LARGE SCALE GENOMIC DNA]</scope>
    <source>
        <strain evidence="1 2">FJAT-49732</strain>
    </source>
</reference>
<dbReference type="EMBL" id="JAGYPJ010000001">
    <property type="protein sequence ID" value="MBS4198556.1"/>
    <property type="molecule type" value="Genomic_DNA"/>
</dbReference>
<gene>
    <name evidence="1" type="ORF">KHA93_02695</name>
</gene>